<comment type="cofactor">
    <cofactor evidence="3">
        <name>Zn(2+)</name>
        <dbReference type="ChEBI" id="CHEBI:29105"/>
    </cofactor>
    <text evidence="3">Binds 1 zinc ion per subunit.</text>
</comment>
<dbReference type="STRING" id="1274.HX89_03960"/>
<dbReference type="GO" id="GO:0008270">
    <property type="term" value="F:zinc ion binding"/>
    <property type="evidence" value="ECO:0007669"/>
    <property type="project" value="InterPro"/>
</dbReference>
<accession>A0A075JJQ0</accession>
<feature type="binding site" evidence="3">
    <location>
        <position position="105"/>
    </location>
    <ligand>
        <name>Zn(2+)</name>
        <dbReference type="ChEBI" id="CHEBI:29105"/>
    </ligand>
</feature>
<dbReference type="CDD" id="cd03378">
    <property type="entry name" value="beta_CA_cladeC"/>
    <property type="match status" value="1"/>
</dbReference>
<feature type="binding site" evidence="3">
    <location>
        <position position="52"/>
    </location>
    <ligand>
        <name>Zn(2+)</name>
        <dbReference type="ChEBI" id="CHEBI:29105"/>
    </ligand>
</feature>
<sequence length="206" mass="22119">MSSTLTPQQAWDTLVEGNRRFVSGTTQRPHSDGERRRELVAGQAPQAVIFGCGDSRVPAEMIFDQGLGDLFVVRTAGHVLDPSVLGSIEFGTEVLRAPLVVVLAHKSCGAINATLAAEETGDMPPGYLHTIIERVMPSILHGRKHGLTTGEQFEAEHARATSELLPQRSQLIRDRIDAGRLAVVAVHYDIGEGEAHVVGTLGDITA</sequence>
<dbReference type="OrthoDB" id="9797527at2"/>
<dbReference type="InterPro" id="IPR001765">
    <property type="entry name" value="Carbonic_anhydrase"/>
</dbReference>
<feature type="binding site" evidence="3">
    <location>
        <position position="54"/>
    </location>
    <ligand>
        <name>Zn(2+)</name>
        <dbReference type="ChEBI" id="CHEBI:29105"/>
    </ligand>
</feature>
<keyword evidence="3" id="KW-0479">Metal-binding</keyword>
<evidence type="ECO:0000313" key="5">
    <source>
        <dbReference type="Proteomes" id="UP000027986"/>
    </source>
</evidence>
<evidence type="ECO:0000256" key="2">
    <source>
        <dbReference type="ARBA" id="ARBA00024993"/>
    </source>
</evidence>
<evidence type="ECO:0000313" key="4">
    <source>
        <dbReference type="EMBL" id="AIF40253.1"/>
    </source>
</evidence>
<dbReference type="RefSeq" id="WP_006946116.1">
    <property type="nucleotide sequence ID" value="NZ_CAKZHM010000205.1"/>
</dbReference>
<comment type="function">
    <text evidence="2">Catalyzes the reversible hydration of carbon dioxide to form bicarbonate.</text>
</comment>
<dbReference type="GeneID" id="41840368"/>
<dbReference type="eggNOG" id="COG0288">
    <property type="taxonomic scope" value="Bacteria"/>
</dbReference>
<comment type="similarity">
    <text evidence="1">Belongs to the beta-class carbonic anhydrase family.</text>
</comment>
<protein>
    <submittedName>
        <fullName evidence="4">Carbonic anhydrase</fullName>
    </submittedName>
</protein>
<dbReference type="SUPFAM" id="SSF53056">
    <property type="entry name" value="beta-carbonic anhydrase, cab"/>
    <property type="match status" value="1"/>
</dbReference>
<name>A0A075JJQ0_9MICO</name>
<dbReference type="HOGENOM" id="CLU_053879_4_1_11"/>
<dbReference type="PANTHER" id="PTHR11002:SF79">
    <property type="entry name" value="CARBONIC ANHYDRASE 2"/>
    <property type="match status" value="1"/>
</dbReference>
<dbReference type="Proteomes" id="UP000027986">
    <property type="component" value="Chromosome"/>
</dbReference>
<dbReference type="Gene3D" id="3.40.1050.10">
    <property type="entry name" value="Carbonic anhydrase"/>
    <property type="match status" value="1"/>
</dbReference>
<proteinExistence type="inferred from homology"/>
<dbReference type="InterPro" id="IPR036874">
    <property type="entry name" value="Carbonic_anhydrase_sf"/>
</dbReference>
<dbReference type="Pfam" id="PF00484">
    <property type="entry name" value="Pro_CA"/>
    <property type="match status" value="1"/>
</dbReference>
<feature type="binding site" evidence="3">
    <location>
        <position position="108"/>
    </location>
    <ligand>
        <name>Zn(2+)</name>
        <dbReference type="ChEBI" id="CHEBI:29105"/>
    </ligand>
</feature>
<reference evidence="4 5" key="1">
    <citation type="submission" date="2014-07" db="EMBL/GenBank/DDBJ databases">
        <title>Genome Sequencing of Dermacoccus nishinomiyaensis.</title>
        <authorList>
            <person name="Hong K.W."/>
            <person name="Chan K.G."/>
        </authorList>
    </citation>
    <scope>NUCLEOTIDE SEQUENCE [LARGE SCALE GENOMIC DNA]</scope>
    <source>
        <strain evidence="4 5">M25</strain>
    </source>
</reference>
<keyword evidence="3" id="KW-0862">Zinc</keyword>
<evidence type="ECO:0000256" key="3">
    <source>
        <dbReference type="PIRSR" id="PIRSR601765-1"/>
    </source>
</evidence>
<dbReference type="SMART" id="SM00947">
    <property type="entry name" value="Pro_CA"/>
    <property type="match status" value="1"/>
</dbReference>
<dbReference type="PANTHER" id="PTHR11002">
    <property type="entry name" value="CARBONIC ANHYDRASE"/>
    <property type="match status" value="1"/>
</dbReference>
<keyword evidence="5" id="KW-1185">Reference proteome</keyword>
<gene>
    <name evidence="4" type="ORF">HX89_03960</name>
</gene>
<dbReference type="KEGG" id="dni:HX89_03960"/>
<dbReference type="EMBL" id="CP008889">
    <property type="protein sequence ID" value="AIF40253.1"/>
    <property type="molecule type" value="Genomic_DNA"/>
</dbReference>
<evidence type="ECO:0000256" key="1">
    <source>
        <dbReference type="ARBA" id="ARBA00006217"/>
    </source>
</evidence>
<organism evidence="4 5">
    <name type="scientific">Dermacoccus nishinomiyaensis</name>
    <dbReference type="NCBI Taxonomy" id="1274"/>
    <lineage>
        <taxon>Bacteria</taxon>
        <taxon>Bacillati</taxon>
        <taxon>Actinomycetota</taxon>
        <taxon>Actinomycetes</taxon>
        <taxon>Micrococcales</taxon>
        <taxon>Dermacoccaceae</taxon>
        <taxon>Dermacoccus</taxon>
    </lineage>
</organism>
<dbReference type="GO" id="GO:0004089">
    <property type="term" value="F:carbonate dehydratase activity"/>
    <property type="evidence" value="ECO:0007669"/>
    <property type="project" value="InterPro"/>
</dbReference>
<dbReference type="AlphaFoldDB" id="A0A075JJQ0"/>